<dbReference type="Gene3D" id="3.40.50.300">
    <property type="entry name" value="P-loop containing nucleotide triphosphate hydrolases"/>
    <property type="match status" value="2"/>
</dbReference>
<keyword evidence="1" id="KW-0547">Nucleotide-binding</keyword>
<keyword evidence="5" id="KW-1185">Reference proteome</keyword>
<dbReference type="InterPro" id="IPR017871">
    <property type="entry name" value="ABC_transporter-like_CS"/>
</dbReference>
<dbReference type="AlphaFoldDB" id="A0A7S9LV10"/>
<sequence>MDHVLACQGLTVSYPGGATPVREISFRVKAGECFALVGASGAGKSTIAKALVGLHRSGTAIAGGMQINGWDMVGATRSQWRDVRGRQVGFIAQNPWASCDPLRPVQDHVAEAWRCHGLSVSWDEIAARLAGLGVVGAEDRIAQHPHTWSGGMLQRASIAAAGALIPPLLIADEPTSALDADRAQSVLTALKSLGSAVVLISHDIGLVLRNADRVGVLNEGRLVEEGTPGSLGTAPKHPETQRLLAALTPLPPRTTRAAPTSLLRMTKVSARYDSGRVNALAETDLEIGAGQIVGVQGPSGCGKSTLLRLAMGIERPTGGHIWRSETLARPGAILPVFQDPVGSLVPHWPIWRSVAEPLTAPRRPRKPARLRRQDARAALAGVGLENIDPEARPSELSVGQCQRVALARATIADPAMIVADEPTSALDSPSTWLVGKLLRDAAERGTAVLVVSHDSTFLERVADHVVIMNVGRTLPPAQVA</sequence>
<dbReference type="CDD" id="cd03257">
    <property type="entry name" value="ABC_NikE_OppD_transporters"/>
    <property type="match status" value="1"/>
</dbReference>
<name>A0A7S9LV10_9RHOB</name>
<dbReference type="KEGG" id="poz:I0K15_07815"/>
<dbReference type="PROSITE" id="PS50893">
    <property type="entry name" value="ABC_TRANSPORTER_2"/>
    <property type="match status" value="2"/>
</dbReference>
<feature type="domain" description="ABC transporter" evidence="3">
    <location>
        <begin position="263"/>
        <end position="480"/>
    </location>
</feature>
<dbReference type="GO" id="GO:0022857">
    <property type="term" value="F:transmembrane transporter activity"/>
    <property type="evidence" value="ECO:0007669"/>
    <property type="project" value="TreeGrafter"/>
</dbReference>
<evidence type="ECO:0000256" key="1">
    <source>
        <dbReference type="ARBA" id="ARBA00022741"/>
    </source>
</evidence>
<evidence type="ECO:0000256" key="2">
    <source>
        <dbReference type="ARBA" id="ARBA00022840"/>
    </source>
</evidence>
<dbReference type="InterPro" id="IPR003439">
    <property type="entry name" value="ABC_transporter-like_ATP-bd"/>
</dbReference>
<dbReference type="SUPFAM" id="SSF52540">
    <property type="entry name" value="P-loop containing nucleoside triphosphate hydrolases"/>
    <property type="match status" value="2"/>
</dbReference>
<dbReference type="GO" id="GO:0016887">
    <property type="term" value="F:ATP hydrolysis activity"/>
    <property type="evidence" value="ECO:0007669"/>
    <property type="project" value="InterPro"/>
</dbReference>
<evidence type="ECO:0000313" key="4">
    <source>
        <dbReference type="EMBL" id="QPH55624.1"/>
    </source>
</evidence>
<protein>
    <submittedName>
        <fullName evidence="4">ABC transporter ATP-binding protein</fullName>
    </submittedName>
</protein>
<feature type="domain" description="ABC transporter" evidence="3">
    <location>
        <begin position="5"/>
        <end position="244"/>
    </location>
</feature>
<evidence type="ECO:0000313" key="5">
    <source>
        <dbReference type="Proteomes" id="UP000594800"/>
    </source>
</evidence>
<reference evidence="4 5" key="1">
    <citation type="submission" date="2020-11" db="EMBL/GenBank/DDBJ databases">
        <title>Description of Pontivivens ytuae sp. nov. isolated from deep sea sediment of Mariana Trench.</title>
        <authorList>
            <person name="Wang Z."/>
            <person name="Sun Q.-L."/>
            <person name="Xu X.-D."/>
            <person name="Tang Y.-Z."/>
            <person name="Zhang J."/>
        </authorList>
    </citation>
    <scope>NUCLEOTIDE SEQUENCE [LARGE SCALE GENOMIC DNA]</scope>
    <source>
        <strain evidence="4 5">MT2928</strain>
    </source>
</reference>
<proteinExistence type="predicted"/>
<dbReference type="PROSITE" id="PS00211">
    <property type="entry name" value="ABC_TRANSPORTER_1"/>
    <property type="match status" value="1"/>
</dbReference>
<dbReference type="GO" id="GO:0005524">
    <property type="term" value="F:ATP binding"/>
    <property type="evidence" value="ECO:0007669"/>
    <property type="project" value="UniProtKB-KW"/>
</dbReference>
<dbReference type="Proteomes" id="UP000594800">
    <property type="component" value="Chromosome"/>
</dbReference>
<dbReference type="Pfam" id="PF00005">
    <property type="entry name" value="ABC_tran"/>
    <property type="match status" value="2"/>
</dbReference>
<organism evidence="4 5">
    <name type="scientific">Pontivivens ytuae</name>
    <dbReference type="NCBI Taxonomy" id="2789856"/>
    <lineage>
        <taxon>Bacteria</taxon>
        <taxon>Pseudomonadati</taxon>
        <taxon>Pseudomonadota</taxon>
        <taxon>Alphaproteobacteria</taxon>
        <taxon>Rhodobacterales</taxon>
        <taxon>Paracoccaceae</taxon>
        <taxon>Pontivivens</taxon>
    </lineage>
</organism>
<dbReference type="SMART" id="SM00382">
    <property type="entry name" value="AAA"/>
    <property type="match status" value="2"/>
</dbReference>
<evidence type="ECO:0000259" key="3">
    <source>
        <dbReference type="PROSITE" id="PS50893"/>
    </source>
</evidence>
<dbReference type="InterPro" id="IPR027417">
    <property type="entry name" value="P-loop_NTPase"/>
</dbReference>
<gene>
    <name evidence="4" type="ORF">I0K15_07815</name>
</gene>
<dbReference type="InterPro" id="IPR015854">
    <property type="entry name" value="ABC_transpr_LolD-like"/>
</dbReference>
<dbReference type="InterPro" id="IPR003593">
    <property type="entry name" value="AAA+_ATPase"/>
</dbReference>
<dbReference type="PANTHER" id="PTHR24220">
    <property type="entry name" value="IMPORT ATP-BINDING PROTEIN"/>
    <property type="match status" value="1"/>
</dbReference>
<keyword evidence="2 4" id="KW-0067">ATP-binding</keyword>
<dbReference type="RefSeq" id="WP_196104886.1">
    <property type="nucleotide sequence ID" value="NZ_CP064942.1"/>
</dbReference>
<accession>A0A7S9LV10</accession>
<dbReference type="EMBL" id="CP064942">
    <property type="protein sequence ID" value="QPH55624.1"/>
    <property type="molecule type" value="Genomic_DNA"/>
</dbReference>
<dbReference type="GO" id="GO:0005886">
    <property type="term" value="C:plasma membrane"/>
    <property type="evidence" value="ECO:0007669"/>
    <property type="project" value="TreeGrafter"/>
</dbReference>
<dbReference type="PANTHER" id="PTHR24220:SF676">
    <property type="entry name" value="OLIGOPEPTIDE TRANSPORT ATP-BINDING PROTEIN AMIE"/>
    <property type="match status" value="1"/>
</dbReference>